<dbReference type="AlphaFoldDB" id="E6M160"/>
<protein>
    <recommendedName>
        <fullName evidence="4">Metallopeptidase family protein</fullName>
    </recommendedName>
</protein>
<name>E6M160_9ACTO</name>
<evidence type="ECO:0000313" key="3">
    <source>
        <dbReference type="Proteomes" id="UP000005573"/>
    </source>
</evidence>
<reference evidence="2 3" key="1">
    <citation type="submission" date="2010-12" db="EMBL/GenBank/DDBJ databases">
        <authorList>
            <person name="Muzny D."/>
            <person name="Qin X."/>
            <person name="Deng J."/>
            <person name="Jiang H."/>
            <person name="Liu Y."/>
            <person name="Qu J."/>
            <person name="Song X.-Z."/>
            <person name="Zhang L."/>
            <person name="Thornton R."/>
            <person name="Coyle M."/>
            <person name="Francisco L."/>
            <person name="Jackson L."/>
            <person name="Javaid M."/>
            <person name="Korchina V."/>
            <person name="Kovar C."/>
            <person name="Mata R."/>
            <person name="Mathew T."/>
            <person name="Ngo R."/>
            <person name="Nguyen L."/>
            <person name="Nguyen N."/>
            <person name="Okwuonu G."/>
            <person name="Ongeri F."/>
            <person name="Pham C."/>
            <person name="Simmons D."/>
            <person name="Wilczek-Boney K."/>
            <person name="Hale W."/>
            <person name="Jakkamsetti A."/>
            <person name="Pham P."/>
            <person name="Ruth R."/>
            <person name="San Lucas F."/>
            <person name="Warren J."/>
            <person name="Zhang J."/>
            <person name="Zhao Z."/>
            <person name="Zhou C."/>
            <person name="Zhu D."/>
            <person name="Lee S."/>
            <person name="Bess C."/>
            <person name="Blankenburg K."/>
            <person name="Forbes L."/>
            <person name="Fu Q."/>
            <person name="Gubbala S."/>
            <person name="Hirani K."/>
            <person name="Jayaseelan J.C."/>
            <person name="Lara F."/>
            <person name="Munidasa M."/>
            <person name="Palculict T."/>
            <person name="Patil S."/>
            <person name="Pu L.-L."/>
            <person name="Saada N."/>
            <person name="Tang L."/>
            <person name="Weissenberger G."/>
            <person name="Zhu Y."/>
            <person name="Hemphill L."/>
            <person name="Shang Y."/>
            <person name="Youmans B."/>
            <person name="Ayvaz T."/>
            <person name="Ross M."/>
            <person name="Santibanez J."/>
            <person name="Aqrawi P."/>
            <person name="Gross S."/>
            <person name="Joshi V."/>
            <person name="Fowler G."/>
            <person name="Nazareth L."/>
            <person name="Reid J."/>
            <person name="Worley K."/>
            <person name="Petrosino J."/>
            <person name="Highlander S."/>
            <person name="Gibbs R."/>
        </authorList>
    </citation>
    <scope>NUCLEOTIDE SEQUENCE [LARGE SCALE GENOMIC DNA]</scope>
    <source>
        <strain evidence="2 3">ATCC 51333</strain>
    </source>
</reference>
<feature type="region of interest" description="Disordered" evidence="1">
    <location>
        <begin position="1"/>
        <end position="50"/>
    </location>
</feature>
<dbReference type="InterPro" id="IPR010428">
    <property type="entry name" value="Zincin_1"/>
</dbReference>
<feature type="compositionally biased region" description="Basic and acidic residues" evidence="1">
    <location>
        <begin position="11"/>
        <end position="30"/>
    </location>
</feature>
<evidence type="ECO:0000313" key="2">
    <source>
        <dbReference type="EMBL" id="EFU79690.1"/>
    </source>
</evidence>
<gene>
    <name evidence="2" type="ORF">HMPREF0388_1793</name>
</gene>
<accession>E6M160</accession>
<evidence type="ECO:0008006" key="4">
    <source>
        <dbReference type="Google" id="ProtNLM"/>
    </source>
</evidence>
<feature type="compositionally biased region" description="Polar residues" evidence="1">
    <location>
        <begin position="1"/>
        <end position="10"/>
    </location>
</feature>
<dbReference type="Pfam" id="PF06262">
    <property type="entry name" value="Zincin_1"/>
    <property type="match status" value="1"/>
</dbReference>
<dbReference type="CDD" id="cd12954">
    <property type="entry name" value="MMP_TTHA0227_like_1"/>
    <property type="match status" value="1"/>
</dbReference>
<dbReference type="Proteomes" id="UP000005573">
    <property type="component" value="Unassembled WGS sequence"/>
</dbReference>
<dbReference type="InterPro" id="IPR038555">
    <property type="entry name" value="Zincin_1_sf"/>
</dbReference>
<dbReference type="EMBL" id="AEPY01000011">
    <property type="protein sequence ID" value="EFU79690.1"/>
    <property type="molecule type" value="Genomic_DNA"/>
</dbReference>
<comment type="caution">
    <text evidence="2">The sequence shown here is derived from an EMBL/GenBank/DDBJ whole genome shotgun (WGS) entry which is preliminary data.</text>
</comment>
<organism evidence="2 3">
    <name type="scientific">Mobiluncus curtisii ATCC 51333</name>
    <dbReference type="NCBI Taxonomy" id="887326"/>
    <lineage>
        <taxon>Bacteria</taxon>
        <taxon>Bacillati</taxon>
        <taxon>Actinomycetota</taxon>
        <taxon>Actinomycetes</taxon>
        <taxon>Actinomycetales</taxon>
        <taxon>Actinomycetaceae</taxon>
        <taxon>Mobiluncus</taxon>
    </lineage>
</organism>
<dbReference type="SUPFAM" id="SSF55486">
    <property type="entry name" value="Metalloproteases ('zincins'), catalytic domain"/>
    <property type="match status" value="1"/>
</dbReference>
<evidence type="ECO:0000256" key="1">
    <source>
        <dbReference type="SAM" id="MobiDB-lite"/>
    </source>
</evidence>
<sequence length="210" mass="23714">MWSGSLANSDSEPKSRESRQMLKSRSDDFSRASSTPLPSRDKLETMSGKTGTDRVRVLDLGGEIRWDVNSGPRLRRAYVRRDRHGRGNRGVLVPAMLPRYRTRRETFDELVIQEVRSLVTVCPELAAIQYGVEDVPPSDPAPWESESVVLGRGFGADPGKNLPAQVVVYRRPLEQRARSTDDLRYLIHGVVLEESSQLIGKHPEDIDPHW</sequence>
<proteinExistence type="predicted"/>
<dbReference type="Gene3D" id="3.30.2010.20">
    <property type="match status" value="1"/>
</dbReference>
<dbReference type="HOGENOM" id="CLU_118049_0_0_11"/>